<dbReference type="RefSeq" id="WP_072678391.1">
    <property type="nucleotide sequence ID" value="NZ_MPKY01000003.1"/>
</dbReference>
<feature type="signal peptide" evidence="2">
    <location>
        <begin position="1"/>
        <end position="23"/>
    </location>
</feature>
<dbReference type="AlphaFoldDB" id="A0A1M2UTG2"/>
<evidence type="ECO:0000313" key="4">
    <source>
        <dbReference type="Proteomes" id="UP000183986"/>
    </source>
</evidence>
<dbReference type="Proteomes" id="UP000183986">
    <property type="component" value="Unassembled WGS sequence"/>
</dbReference>
<name>A0A1M2UTG2_MARNT</name>
<organism evidence="3 4">
    <name type="scientific">Marinobacter nauticus</name>
    <name type="common">Marinobacter hydrocarbonoclasticus</name>
    <name type="synonym">Marinobacter aquaeolei</name>
    <dbReference type="NCBI Taxonomy" id="2743"/>
    <lineage>
        <taxon>Bacteria</taxon>
        <taxon>Pseudomonadati</taxon>
        <taxon>Pseudomonadota</taxon>
        <taxon>Gammaproteobacteria</taxon>
        <taxon>Pseudomonadales</taxon>
        <taxon>Marinobacteraceae</taxon>
        <taxon>Marinobacter</taxon>
    </lineage>
</organism>
<evidence type="ECO:0008006" key="5">
    <source>
        <dbReference type="Google" id="ProtNLM"/>
    </source>
</evidence>
<proteinExistence type="predicted"/>
<feature type="chain" id="PRO_5012160050" description="MSHA biogenesis protein MshK" evidence="2">
    <location>
        <begin position="24"/>
        <end position="109"/>
    </location>
</feature>
<evidence type="ECO:0000313" key="3">
    <source>
        <dbReference type="EMBL" id="OJS98615.1"/>
    </source>
</evidence>
<protein>
    <recommendedName>
        <fullName evidence="5">MSHA biogenesis protein MshK</fullName>
    </recommendedName>
</protein>
<feature type="region of interest" description="Disordered" evidence="1">
    <location>
        <begin position="90"/>
        <end position="109"/>
    </location>
</feature>
<keyword evidence="2" id="KW-0732">Signal</keyword>
<dbReference type="OrthoDB" id="6370927at2"/>
<sequence>MAHPLFRYLMMTLVSLGSLQAYALQDPTRPPGADSQPVVASPAREIRLGSILLGKERRIAVIEGVALKEGDSHDNIRVRRIFKDRVEVTDRGQPRTLYPEPLPQVRRTP</sequence>
<evidence type="ECO:0000256" key="2">
    <source>
        <dbReference type="SAM" id="SignalP"/>
    </source>
</evidence>
<accession>A0A1M2UTG2</accession>
<comment type="caution">
    <text evidence="3">The sequence shown here is derived from an EMBL/GenBank/DDBJ whole genome shotgun (WGS) entry which is preliminary data.</text>
</comment>
<dbReference type="EMBL" id="MPKY01000003">
    <property type="protein sequence ID" value="OJS98615.1"/>
    <property type="molecule type" value="Genomic_DNA"/>
</dbReference>
<reference evidence="3" key="1">
    <citation type="submission" date="2016-11" db="EMBL/GenBank/DDBJ databases">
        <title>Draft Genome Sequence of Marinobacter hydrocarbonoclasticus strain STW2, a polyaromatic aromatic hydrocarbon degrading and denitrifying bacterium from rhizosphere of Seagrass Enhalus acodoides.</title>
        <authorList>
            <person name="Ling J."/>
            <person name="Dong J."/>
        </authorList>
    </citation>
    <scope>NUCLEOTIDE SEQUENCE [LARGE SCALE GENOMIC DNA]</scope>
    <source>
        <strain evidence="3">STW2</strain>
    </source>
</reference>
<keyword evidence="4" id="KW-1185">Reference proteome</keyword>
<gene>
    <name evidence="3" type="ORF">BEE62_16145</name>
</gene>
<evidence type="ECO:0000256" key="1">
    <source>
        <dbReference type="SAM" id="MobiDB-lite"/>
    </source>
</evidence>